<sequence>MRLHPATSRRPPPTGRADQDSSERRAANRRLLILLLGALLIRMASLPMSDFDRVALPALAGLIAVVVAALHNPRVPVRTLHLTTLLGSWAYLLAHLWFVLFRLPEPLQLGALVWVGPWVPVLLAAHLWTLGRQGSLPLNVVGLGASGALLLAFVLGPAGSVTSPAAGAVSQMLLASLLLLAGQHSAVMRTLGLMRRDLLGEGLPDGRDALTGLPDRWSVENALSREFRRRPEGLGVAVIELDHVTALGTQRGQGFTERLMAHVARVTLGALRDEDLLGRLNPDQLVVVLRAPDARAARAACERLRVRVASRPLEGVNPTVSIGLAFHGPFEHDSAASLLHAAQDALRAGEEGHNRVLLGGAASESGAPRPLLA</sequence>
<evidence type="ECO:0000313" key="5">
    <source>
        <dbReference type="Proteomes" id="UP000197208"/>
    </source>
</evidence>
<protein>
    <recommendedName>
        <fullName evidence="3">GGDEF domain-containing protein</fullName>
    </recommendedName>
</protein>
<dbReference type="Gene3D" id="3.30.70.270">
    <property type="match status" value="1"/>
</dbReference>
<evidence type="ECO:0000256" key="2">
    <source>
        <dbReference type="SAM" id="Phobius"/>
    </source>
</evidence>
<feature type="transmembrane region" description="Helical" evidence="2">
    <location>
        <begin position="107"/>
        <end position="128"/>
    </location>
</feature>
<feature type="transmembrane region" description="Helical" evidence="2">
    <location>
        <begin position="82"/>
        <end position="101"/>
    </location>
</feature>
<reference evidence="4 5" key="1">
    <citation type="submission" date="2017-05" db="EMBL/GenBank/DDBJ databases">
        <title>De novo genome assembly of Deniococcus indicus strain DR1.</title>
        <authorList>
            <person name="Chauhan D."/>
            <person name="Yennamalli R.M."/>
            <person name="Priyadarshini R."/>
        </authorList>
    </citation>
    <scope>NUCLEOTIDE SEQUENCE [LARGE SCALE GENOMIC DNA]</scope>
    <source>
        <strain evidence="4 5">DR1</strain>
    </source>
</reference>
<dbReference type="InterPro" id="IPR029787">
    <property type="entry name" value="Nucleotide_cyclase"/>
</dbReference>
<feature type="transmembrane region" description="Helical" evidence="2">
    <location>
        <begin position="140"/>
        <end position="159"/>
    </location>
</feature>
<dbReference type="PANTHER" id="PTHR45138:SF9">
    <property type="entry name" value="DIGUANYLATE CYCLASE DGCM-RELATED"/>
    <property type="match status" value="1"/>
</dbReference>
<dbReference type="AlphaFoldDB" id="A0A2D0A7K2"/>
<dbReference type="SUPFAM" id="SSF55073">
    <property type="entry name" value="Nucleotide cyclase"/>
    <property type="match status" value="1"/>
</dbReference>
<dbReference type="RefSeq" id="WP_088248196.1">
    <property type="nucleotide sequence ID" value="NZ_BNAM01000004.1"/>
</dbReference>
<dbReference type="Proteomes" id="UP000197208">
    <property type="component" value="Unassembled WGS sequence"/>
</dbReference>
<keyword evidence="2" id="KW-0472">Membrane</keyword>
<evidence type="ECO:0000259" key="3">
    <source>
        <dbReference type="PROSITE" id="PS50887"/>
    </source>
</evidence>
<keyword evidence="2" id="KW-1133">Transmembrane helix</keyword>
<dbReference type="InterPro" id="IPR050469">
    <property type="entry name" value="Diguanylate_Cyclase"/>
</dbReference>
<accession>A0A2D0A7K2</accession>
<feature type="domain" description="GGDEF" evidence="3">
    <location>
        <begin position="232"/>
        <end position="361"/>
    </location>
</feature>
<feature type="region of interest" description="Disordered" evidence="1">
    <location>
        <begin position="1"/>
        <end position="23"/>
    </location>
</feature>
<comment type="caution">
    <text evidence="4">The sequence shown here is derived from an EMBL/GenBank/DDBJ whole genome shotgun (WGS) entry which is preliminary data.</text>
</comment>
<dbReference type="EMBL" id="NHMK01000011">
    <property type="protein sequence ID" value="OWL96400.1"/>
    <property type="molecule type" value="Genomic_DNA"/>
</dbReference>
<proteinExistence type="predicted"/>
<dbReference type="Pfam" id="PF00990">
    <property type="entry name" value="GGDEF"/>
    <property type="match status" value="1"/>
</dbReference>
<dbReference type="InterPro" id="IPR000160">
    <property type="entry name" value="GGDEF_dom"/>
</dbReference>
<feature type="transmembrane region" description="Helical" evidence="2">
    <location>
        <begin position="54"/>
        <end position="70"/>
    </location>
</feature>
<gene>
    <name evidence="4" type="ORF">CBQ26_08365</name>
</gene>
<dbReference type="InterPro" id="IPR043128">
    <property type="entry name" value="Rev_trsase/Diguanyl_cyclase"/>
</dbReference>
<evidence type="ECO:0000256" key="1">
    <source>
        <dbReference type="SAM" id="MobiDB-lite"/>
    </source>
</evidence>
<evidence type="ECO:0000313" key="4">
    <source>
        <dbReference type="EMBL" id="OWL96400.1"/>
    </source>
</evidence>
<keyword evidence="5" id="KW-1185">Reference proteome</keyword>
<dbReference type="NCBIfam" id="TIGR00254">
    <property type="entry name" value="GGDEF"/>
    <property type="match status" value="1"/>
</dbReference>
<organism evidence="4 5">
    <name type="scientific">Deinococcus indicus</name>
    <dbReference type="NCBI Taxonomy" id="223556"/>
    <lineage>
        <taxon>Bacteria</taxon>
        <taxon>Thermotogati</taxon>
        <taxon>Deinococcota</taxon>
        <taxon>Deinococci</taxon>
        <taxon>Deinococcales</taxon>
        <taxon>Deinococcaceae</taxon>
        <taxon>Deinococcus</taxon>
    </lineage>
</organism>
<keyword evidence="2" id="KW-0812">Transmembrane</keyword>
<dbReference type="GO" id="GO:0052621">
    <property type="term" value="F:diguanylate cyclase activity"/>
    <property type="evidence" value="ECO:0007669"/>
    <property type="project" value="TreeGrafter"/>
</dbReference>
<dbReference type="SMART" id="SM00267">
    <property type="entry name" value="GGDEF"/>
    <property type="match status" value="1"/>
</dbReference>
<dbReference type="GO" id="GO:0005886">
    <property type="term" value="C:plasma membrane"/>
    <property type="evidence" value="ECO:0007669"/>
    <property type="project" value="TreeGrafter"/>
</dbReference>
<dbReference type="PANTHER" id="PTHR45138">
    <property type="entry name" value="REGULATORY COMPONENTS OF SENSORY TRANSDUCTION SYSTEM"/>
    <property type="match status" value="1"/>
</dbReference>
<feature type="transmembrane region" description="Helical" evidence="2">
    <location>
        <begin position="31"/>
        <end position="48"/>
    </location>
</feature>
<dbReference type="GO" id="GO:0043709">
    <property type="term" value="P:cell adhesion involved in single-species biofilm formation"/>
    <property type="evidence" value="ECO:0007669"/>
    <property type="project" value="TreeGrafter"/>
</dbReference>
<dbReference type="OrthoDB" id="58340at2"/>
<dbReference type="PROSITE" id="PS50887">
    <property type="entry name" value="GGDEF"/>
    <property type="match status" value="1"/>
</dbReference>
<name>A0A2D0A7K2_9DEIO</name>
<dbReference type="GO" id="GO:1902201">
    <property type="term" value="P:negative regulation of bacterial-type flagellum-dependent cell motility"/>
    <property type="evidence" value="ECO:0007669"/>
    <property type="project" value="TreeGrafter"/>
</dbReference>
<feature type="transmembrane region" description="Helical" evidence="2">
    <location>
        <begin position="165"/>
        <end position="187"/>
    </location>
</feature>